<proteinExistence type="predicted"/>
<sequence>MVDAEFDCTAQDGAAGLRVPRRAVPVGLRKAHRAEPDAFDGKVAAETEEGLVMARYS</sequence>
<organism evidence="1 2">
    <name type="scientific">Acrocarpospora pleiomorpha</name>
    <dbReference type="NCBI Taxonomy" id="90975"/>
    <lineage>
        <taxon>Bacteria</taxon>
        <taxon>Bacillati</taxon>
        <taxon>Actinomycetota</taxon>
        <taxon>Actinomycetes</taxon>
        <taxon>Streptosporangiales</taxon>
        <taxon>Streptosporangiaceae</taxon>
        <taxon>Acrocarpospora</taxon>
    </lineage>
</organism>
<protein>
    <submittedName>
        <fullName evidence="1">Uncharacterized protein</fullName>
    </submittedName>
</protein>
<keyword evidence="2" id="KW-1185">Reference proteome</keyword>
<reference evidence="1 2" key="1">
    <citation type="submission" date="2019-10" db="EMBL/GenBank/DDBJ databases">
        <title>Whole genome shotgun sequence of Acrocarpospora pleiomorpha NBRC 16267.</title>
        <authorList>
            <person name="Ichikawa N."/>
            <person name="Kimura A."/>
            <person name="Kitahashi Y."/>
            <person name="Komaki H."/>
            <person name="Oguchi A."/>
        </authorList>
    </citation>
    <scope>NUCLEOTIDE SEQUENCE [LARGE SCALE GENOMIC DNA]</scope>
    <source>
        <strain evidence="1 2">NBRC 16267</strain>
    </source>
</reference>
<dbReference type="EMBL" id="BLAF01000058">
    <property type="protein sequence ID" value="GES24852.1"/>
    <property type="molecule type" value="Genomic_DNA"/>
</dbReference>
<comment type="caution">
    <text evidence="1">The sequence shown here is derived from an EMBL/GenBank/DDBJ whole genome shotgun (WGS) entry which is preliminary data.</text>
</comment>
<name>A0A5M3XV55_9ACTN</name>
<dbReference type="AlphaFoldDB" id="A0A5M3XV55"/>
<evidence type="ECO:0000313" key="2">
    <source>
        <dbReference type="Proteomes" id="UP000377595"/>
    </source>
</evidence>
<evidence type="ECO:0000313" key="1">
    <source>
        <dbReference type="EMBL" id="GES24852.1"/>
    </source>
</evidence>
<accession>A0A5M3XV55</accession>
<gene>
    <name evidence="1" type="ORF">Aple_077510</name>
</gene>
<dbReference type="Proteomes" id="UP000377595">
    <property type="component" value="Unassembled WGS sequence"/>
</dbReference>